<sequence length="468" mass="52510" precursor="true">MSSPFNKFVAGSFTLALVIFASIGVVTFRTTNNLIHTTERVAHTREVLETLGSLLSELDEAEVGERGYVITGNQELLEPYHSALRQIKHEASRLRTLTQDNLQQQGRMDKMDPLINSKLTNIEQIIKIRSSQGFELAAAAVAAEEGRQVMDKIRSLVTEMKSEEAHLLKGRTEISHTDATTALEFSRAGTITGFVLLLLSFYFLRYEIKRRELARQEVTNLNEYLKSRTAKLESANEELEAFSYSVSHDLRAPIRHISGFVDLLSKQASVSQDAKNARYLKFINNAVHHMGALVDDLLSYSNMSGAELRIETVDLGRSLREVKDSLSDSYAKRSIVWCIDENFPTVQADSSMIRLVFVKLLSNAIKYTRPRSEAHITIQYSSTRSEHLIEIKDNGVGFDMQYVNKLFGVFQKLHHPDEFEGTGIGLATVKRIISRHGGRTWAEGTLDKGAMFSFSIPKDQISKAAGSE</sequence>
<dbReference type="SUPFAM" id="SSF47384">
    <property type="entry name" value="Homodimeric domain of signal transducing histidine kinase"/>
    <property type="match status" value="1"/>
</dbReference>
<dbReference type="PANTHER" id="PTHR42878">
    <property type="entry name" value="TWO-COMPONENT HISTIDINE KINASE"/>
    <property type="match status" value="1"/>
</dbReference>
<protein>
    <recommendedName>
        <fullName evidence="2">histidine kinase</fullName>
        <ecNumber evidence="2">2.7.13.3</ecNumber>
    </recommendedName>
</protein>
<name>B9XNB7_PEDPL</name>
<dbReference type="InterPro" id="IPR004358">
    <property type="entry name" value="Sig_transdc_His_kin-like_C"/>
</dbReference>
<dbReference type="PRINTS" id="PR00344">
    <property type="entry name" value="BCTRLSENSOR"/>
</dbReference>
<dbReference type="SMART" id="SM00387">
    <property type="entry name" value="HATPase_c"/>
    <property type="match status" value="1"/>
</dbReference>
<dbReference type="InterPro" id="IPR003594">
    <property type="entry name" value="HATPase_dom"/>
</dbReference>
<reference evidence="8 9" key="1">
    <citation type="journal article" date="2011" name="J. Bacteriol.">
        <title>Genome sequence of 'Pedosphaera parvula' Ellin514, an aerobic Verrucomicrobial isolate from pasture soil.</title>
        <authorList>
            <person name="Kant R."/>
            <person name="van Passel M.W."/>
            <person name="Sangwan P."/>
            <person name="Palva A."/>
            <person name="Lucas S."/>
            <person name="Copeland A."/>
            <person name="Lapidus A."/>
            <person name="Glavina Del Rio T."/>
            <person name="Dalin E."/>
            <person name="Tice H."/>
            <person name="Bruce D."/>
            <person name="Goodwin L."/>
            <person name="Pitluck S."/>
            <person name="Chertkov O."/>
            <person name="Larimer F.W."/>
            <person name="Land M.L."/>
            <person name="Hauser L."/>
            <person name="Brettin T.S."/>
            <person name="Detter J.C."/>
            <person name="Han S."/>
            <person name="de Vos W.M."/>
            <person name="Janssen P.H."/>
            <person name="Smidt H."/>
        </authorList>
    </citation>
    <scope>NUCLEOTIDE SEQUENCE [LARGE SCALE GENOMIC DNA]</scope>
    <source>
        <strain evidence="8 9">Ellin514</strain>
    </source>
</reference>
<dbReference type="InterPro" id="IPR050351">
    <property type="entry name" value="BphY/WalK/GraS-like"/>
</dbReference>
<dbReference type="Pfam" id="PF02518">
    <property type="entry name" value="HATPase_c"/>
    <property type="match status" value="1"/>
</dbReference>
<evidence type="ECO:0000256" key="1">
    <source>
        <dbReference type="ARBA" id="ARBA00000085"/>
    </source>
</evidence>
<keyword evidence="5 8" id="KW-0418">Kinase</keyword>
<organism evidence="8 9">
    <name type="scientific">Pedosphaera parvula (strain Ellin514)</name>
    <dbReference type="NCBI Taxonomy" id="320771"/>
    <lineage>
        <taxon>Bacteria</taxon>
        <taxon>Pseudomonadati</taxon>
        <taxon>Verrucomicrobiota</taxon>
        <taxon>Pedosphaerae</taxon>
        <taxon>Pedosphaerales</taxon>
        <taxon>Pedosphaeraceae</taxon>
        <taxon>Pedosphaera</taxon>
    </lineage>
</organism>
<keyword evidence="6" id="KW-1133">Transmembrane helix</keyword>
<dbReference type="CDD" id="cd19410">
    <property type="entry name" value="HK9-like_sensor"/>
    <property type="match status" value="1"/>
</dbReference>
<dbReference type="InterPro" id="IPR003661">
    <property type="entry name" value="HisK_dim/P_dom"/>
</dbReference>
<dbReference type="Gene3D" id="1.10.287.130">
    <property type="match status" value="1"/>
</dbReference>
<evidence type="ECO:0000259" key="7">
    <source>
        <dbReference type="PROSITE" id="PS50109"/>
    </source>
</evidence>
<gene>
    <name evidence="8" type="ORF">Cflav_PD1571</name>
</gene>
<evidence type="ECO:0000256" key="6">
    <source>
        <dbReference type="SAM" id="Phobius"/>
    </source>
</evidence>
<dbReference type="GO" id="GO:0007234">
    <property type="term" value="P:osmosensory signaling via phosphorelay pathway"/>
    <property type="evidence" value="ECO:0007669"/>
    <property type="project" value="TreeGrafter"/>
</dbReference>
<dbReference type="InterPro" id="IPR005467">
    <property type="entry name" value="His_kinase_dom"/>
</dbReference>
<keyword evidence="6" id="KW-0472">Membrane</keyword>
<proteinExistence type="predicted"/>
<dbReference type="FunFam" id="3.30.565.10:FF:000006">
    <property type="entry name" value="Sensor histidine kinase WalK"/>
    <property type="match status" value="1"/>
</dbReference>
<comment type="catalytic activity">
    <reaction evidence="1">
        <text>ATP + protein L-histidine = ADP + protein N-phospho-L-histidine.</text>
        <dbReference type="EC" id="2.7.13.3"/>
    </reaction>
</comment>
<dbReference type="CDD" id="cd00082">
    <property type="entry name" value="HisKA"/>
    <property type="match status" value="1"/>
</dbReference>
<feature type="domain" description="Histidine kinase" evidence="7">
    <location>
        <begin position="245"/>
        <end position="460"/>
    </location>
</feature>
<dbReference type="Gene3D" id="3.30.565.10">
    <property type="entry name" value="Histidine kinase-like ATPase, C-terminal domain"/>
    <property type="match status" value="1"/>
</dbReference>
<dbReference type="PANTHER" id="PTHR42878:SF15">
    <property type="entry name" value="BACTERIOPHYTOCHROME"/>
    <property type="match status" value="1"/>
</dbReference>
<keyword evidence="6" id="KW-0812">Transmembrane</keyword>
<dbReference type="SMART" id="SM00388">
    <property type="entry name" value="HisKA"/>
    <property type="match status" value="1"/>
</dbReference>
<dbReference type="OrthoDB" id="9813394at2"/>
<accession>B9XNB7</accession>
<comment type="caution">
    <text evidence="8">The sequence shown here is derived from an EMBL/GenBank/DDBJ whole genome shotgun (WGS) entry which is preliminary data.</text>
</comment>
<keyword evidence="3" id="KW-0597">Phosphoprotein</keyword>
<dbReference type="STRING" id="320771.Cflav_PD1571"/>
<dbReference type="SUPFAM" id="SSF55874">
    <property type="entry name" value="ATPase domain of HSP90 chaperone/DNA topoisomerase II/histidine kinase"/>
    <property type="match status" value="1"/>
</dbReference>
<dbReference type="InterPro" id="IPR036097">
    <property type="entry name" value="HisK_dim/P_sf"/>
</dbReference>
<dbReference type="AlphaFoldDB" id="B9XNB7"/>
<dbReference type="Pfam" id="PF00512">
    <property type="entry name" value="HisKA"/>
    <property type="match status" value="1"/>
</dbReference>
<dbReference type="Proteomes" id="UP000003688">
    <property type="component" value="Unassembled WGS sequence"/>
</dbReference>
<evidence type="ECO:0000256" key="4">
    <source>
        <dbReference type="ARBA" id="ARBA00022679"/>
    </source>
</evidence>
<dbReference type="EMBL" id="ABOX02000039">
    <property type="protein sequence ID" value="EEF58670.1"/>
    <property type="molecule type" value="Genomic_DNA"/>
</dbReference>
<dbReference type="GO" id="GO:0030295">
    <property type="term" value="F:protein kinase activator activity"/>
    <property type="evidence" value="ECO:0007669"/>
    <property type="project" value="TreeGrafter"/>
</dbReference>
<dbReference type="InterPro" id="IPR036890">
    <property type="entry name" value="HATPase_C_sf"/>
</dbReference>
<dbReference type="EC" id="2.7.13.3" evidence="2"/>
<keyword evidence="9" id="KW-1185">Reference proteome</keyword>
<dbReference type="GO" id="GO:0000156">
    <property type="term" value="F:phosphorelay response regulator activity"/>
    <property type="evidence" value="ECO:0007669"/>
    <property type="project" value="TreeGrafter"/>
</dbReference>
<dbReference type="PROSITE" id="PS50109">
    <property type="entry name" value="HIS_KIN"/>
    <property type="match status" value="1"/>
</dbReference>
<evidence type="ECO:0000256" key="5">
    <source>
        <dbReference type="ARBA" id="ARBA00022777"/>
    </source>
</evidence>
<dbReference type="Pfam" id="PF05227">
    <property type="entry name" value="CHASE3"/>
    <property type="match status" value="1"/>
</dbReference>
<evidence type="ECO:0000313" key="8">
    <source>
        <dbReference type="EMBL" id="EEF58670.1"/>
    </source>
</evidence>
<dbReference type="RefSeq" id="WP_007417304.1">
    <property type="nucleotide sequence ID" value="NZ_ABOX02000039.1"/>
</dbReference>
<keyword evidence="4" id="KW-0808">Transferase</keyword>
<dbReference type="InterPro" id="IPR007891">
    <property type="entry name" value="CHASE3"/>
</dbReference>
<feature type="transmembrane region" description="Helical" evidence="6">
    <location>
        <begin position="185"/>
        <end position="204"/>
    </location>
</feature>
<evidence type="ECO:0000256" key="2">
    <source>
        <dbReference type="ARBA" id="ARBA00012438"/>
    </source>
</evidence>
<evidence type="ECO:0000256" key="3">
    <source>
        <dbReference type="ARBA" id="ARBA00022553"/>
    </source>
</evidence>
<dbReference type="GO" id="GO:0000155">
    <property type="term" value="F:phosphorelay sensor kinase activity"/>
    <property type="evidence" value="ECO:0007669"/>
    <property type="project" value="InterPro"/>
</dbReference>
<evidence type="ECO:0000313" key="9">
    <source>
        <dbReference type="Proteomes" id="UP000003688"/>
    </source>
</evidence>